<dbReference type="PROSITE" id="PS00028">
    <property type="entry name" value="ZINC_FINGER_C2H2_1"/>
    <property type="match status" value="2"/>
</dbReference>
<evidence type="ECO:0000259" key="3">
    <source>
        <dbReference type="PROSITE" id="PS50157"/>
    </source>
</evidence>
<keyword evidence="1" id="KW-0862">Zinc</keyword>
<protein>
    <submittedName>
        <fullName evidence="5">C2H2-type domain-containing protein</fullName>
    </submittedName>
</protein>
<dbReference type="GO" id="GO:0008270">
    <property type="term" value="F:zinc ion binding"/>
    <property type="evidence" value="ECO:0007669"/>
    <property type="project" value="UniProtKB-KW"/>
</dbReference>
<dbReference type="InterPro" id="IPR036236">
    <property type="entry name" value="Znf_C2H2_sf"/>
</dbReference>
<accession>A0A914C8E3</accession>
<feature type="compositionally biased region" description="Polar residues" evidence="2">
    <location>
        <begin position="8"/>
        <end position="23"/>
    </location>
</feature>
<evidence type="ECO:0000313" key="5">
    <source>
        <dbReference type="WBParaSite" id="ACRNAN_Path_531.g2011.t1"/>
    </source>
</evidence>
<feature type="region of interest" description="Disordered" evidence="2">
    <location>
        <begin position="140"/>
        <end position="163"/>
    </location>
</feature>
<evidence type="ECO:0000256" key="2">
    <source>
        <dbReference type="SAM" id="MobiDB-lite"/>
    </source>
</evidence>
<keyword evidence="1" id="KW-0863">Zinc-finger</keyword>
<dbReference type="WBParaSite" id="ACRNAN_Path_531.g2011.t1">
    <property type="protein sequence ID" value="ACRNAN_Path_531.g2011.t1"/>
    <property type="gene ID" value="ACRNAN_Path_531.g2011"/>
</dbReference>
<keyword evidence="4" id="KW-1185">Reference proteome</keyword>
<keyword evidence="1" id="KW-0479">Metal-binding</keyword>
<sequence length="978" mass="110208">MPLHSSAFPESNSATHGGLITSTTTQGCQNLREELRDNYPLMIQLLSREKSKSANPVLDFAVRQDHTYSKISYPAFEEISIGLAETMPTQGCVPSATLYPMEPQILCSVTSTSMETTQRCQEENSVQGTSVTENEDIHSLSTTTQGCQEMTDSPRSPSPQMQESEATIEMVPQLINKQGNEPIQEAMVIQKYQNEPNSSPTTPDWFEDIPRSPSPQAQPMVSRLVENPHKFVLGTTDGCKNSDTTTQGCIKQHQPSSSTAPISVSKTFAKVYICPECSKNFQFPRMLEEHIRTEHATELVDCAFCVMNLHHKTLPPGKCYSCQTNVFRCNLCSYSCGTRSLLNTHFQSKKHKQKIWEAGQETTTQEYGDVVEVDESDDDIEIVYEKKAATRDGEILETASVTSADVPILVPNEERLPEKENEAMGANLVKISSSPIEAKQKEDLILPFNYNFEPTDENITNDILEDRYNTIFSSISIKLEPCDLTPAENPTYESGVYADDDGLSNESDINPVFCVDTKKKKRGRKPKIRRVEKRKPLVVQKQNLKKKPSSILSPLKNRMATQSAKKIGRQPLPPKTISIPKTRQLAQEPVASTSIQLQEEPVPKMPKVIIVLPPIDPRDMAKIDEDDGPSSSTWTRKLESVGKRKRQPSPEIVTKRRSMRFVSPGKNKSLLKEIKPVTRNFIQKSTQCSPSKKPPQLPTARKTFDPLSGKNNSPQVDVKPATRNFVQKRTLLQRTVETAQENAKKKSKMDLQNFLPGPSKQDLSISDCGDQPYMLKEVGKLTKNLHIKMDRWTVAGTAIHLPNADHFMPTKSRFNPDQLTMEERRVIKESLNQQFSVITKRFNENPEVSNIFVVDSLLETLDEKVLKNAAVIRADFPILPKWVFEKIPKLKLLVKKSVSIICCVGFDLLIYSTNNEPVYVIEYLQREISDLLDVVATEFANQVQLQLVFITIPEIGFYDDKFNKFNSLSRSMAEQLKK</sequence>
<feature type="region of interest" description="Disordered" evidence="2">
    <location>
        <begin position="1"/>
        <end position="23"/>
    </location>
</feature>
<dbReference type="SUPFAM" id="SSF57667">
    <property type="entry name" value="beta-beta-alpha zinc fingers"/>
    <property type="match status" value="1"/>
</dbReference>
<feature type="domain" description="C2H2-type" evidence="3">
    <location>
        <begin position="272"/>
        <end position="300"/>
    </location>
</feature>
<dbReference type="SMART" id="SM00355">
    <property type="entry name" value="ZnF_C2H2"/>
    <property type="match status" value="2"/>
</dbReference>
<name>A0A914C8E3_9BILA</name>
<feature type="region of interest" description="Disordered" evidence="2">
    <location>
        <begin position="685"/>
        <end position="717"/>
    </location>
</feature>
<evidence type="ECO:0000313" key="4">
    <source>
        <dbReference type="Proteomes" id="UP000887540"/>
    </source>
</evidence>
<dbReference type="Proteomes" id="UP000887540">
    <property type="component" value="Unplaced"/>
</dbReference>
<reference evidence="5" key="1">
    <citation type="submission" date="2022-11" db="UniProtKB">
        <authorList>
            <consortium name="WormBaseParasite"/>
        </authorList>
    </citation>
    <scope>IDENTIFICATION</scope>
</reference>
<dbReference type="AlphaFoldDB" id="A0A914C8E3"/>
<feature type="compositionally biased region" description="Polar residues" evidence="2">
    <location>
        <begin position="579"/>
        <end position="596"/>
    </location>
</feature>
<dbReference type="PROSITE" id="PS50157">
    <property type="entry name" value="ZINC_FINGER_C2H2_2"/>
    <property type="match status" value="1"/>
</dbReference>
<proteinExistence type="predicted"/>
<feature type="region of interest" description="Disordered" evidence="2">
    <location>
        <begin position="562"/>
        <end position="596"/>
    </location>
</feature>
<feature type="region of interest" description="Disordered" evidence="2">
    <location>
        <begin position="622"/>
        <end position="652"/>
    </location>
</feature>
<dbReference type="InterPro" id="IPR013087">
    <property type="entry name" value="Znf_C2H2_type"/>
</dbReference>
<evidence type="ECO:0000256" key="1">
    <source>
        <dbReference type="PROSITE-ProRule" id="PRU00042"/>
    </source>
</evidence>
<dbReference type="Gene3D" id="3.30.160.60">
    <property type="entry name" value="Classic Zinc Finger"/>
    <property type="match status" value="1"/>
</dbReference>
<organism evidence="4 5">
    <name type="scientific">Acrobeloides nanus</name>
    <dbReference type="NCBI Taxonomy" id="290746"/>
    <lineage>
        <taxon>Eukaryota</taxon>
        <taxon>Metazoa</taxon>
        <taxon>Ecdysozoa</taxon>
        <taxon>Nematoda</taxon>
        <taxon>Chromadorea</taxon>
        <taxon>Rhabditida</taxon>
        <taxon>Tylenchina</taxon>
        <taxon>Cephalobomorpha</taxon>
        <taxon>Cephaloboidea</taxon>
        <taxon>Cephalobidae</taxon>
        <taxon>Acrobeloides</taxon>
    </lineage>
</organism>